<sequence>MSLLPSANIENKQPIYKVELVDNAYHCIVSKQADITLGFEVELPEVLTLSKENYDSIHTAFVKAIRLLPQYCVLHKQDWFFEDIYTPSFGQSMSMLSRAFERNFNERPFLNHKCYIFLTKTSSDRSRHNSLHSALTRRHIVPKDMLDAKTSSDFFDRVGQFVKILSDSSFFKFRQLTINEIAGQGIESGLIEKYLTLSSDGLALQDIDFSKGLKIGNKFCSLFTLARTDDLSSQVETEIKYEKLSTDRTRFSLGFASHIGLNLPCNHMYNQYIFIDDHTRTLKMLEGKKQNLRSLSRYSRENIVNMELTEEYLNEALVEGRLSVRAHYNVLVWSEEGEELKKLRNLTSSAITQMDCRPREATIDTGTIFWSGIPGNAGDFPSEETFHTFSEQACCFLNLETNYRDSPSPFGIKLIDRISGKPVHVDLSDLPIKEGIITNRNKFILGPSGSGKSFFTNHMVRQYHEQGTHILLVDVGHSYRGLCDLVGGVYFMYDEKKPISFNPFFVDGSIDVEKKESIKTLLLALWKREGEKVTQAEYSTISDAVSLYYENIWAASDTFPCFNSFYEFFDGPFRVLLERDEHFKERHFDVHNFLYILKRYYKGGEFDYLLNATDNLNLLHQSFIVFELDNIKDHPVLFPVVTLIIMETFISKMRKLNGIRKMILIEEAWKAIAKEGTAEFIKYLFKTVRKFFGEAIVVTQEVDDIIGNAVVKDAIINNSDTKILLDQRKFMNRFDGIQALLGLTEKEKAQVLSINQDLKEGRKYKEVFISLGGQASKVYAVEVSAEEYITYSTEQKEKIKLFQKKAKYGSIETAIKEAAQEIREGVF</sequence>
<dbReference type="InterPro" id="IPR024451">
    <property type="entry name" value="TraG_N_Bacteroidetes"/>
</dbReference>
<organism evidence="3 4">
    <name type="scientific">Rhodocytophaga aerolata</name>
    <dbReference type="NCBI Taxonomy" id="455078"/>
    <lineage>
        <taxon>Bacteria</taxon>
        <taxon>Pseudomonadati</taxon>
        <taxon>Bacteroidota</taxon>
        <taxon>Cytophagia</taxon>
        <taxon>Cytophagales</taxon>
        <taxon>Rhodocytophagaceae</taxon>
        <taxon>Rhodocytophaga</taxon>
    </lineage>
</organism>
<protein>
    <submittedName>
        <fullName evidence="3">TraG family conjugative transposon ATPase</fullName>
    </submittedName>
</protein>
<evidence type="ECO:0000259" key="2">
    <source>
        <dbReference type="Pfam" id="PF19044"/>
    </source>
</evidence>
<evidence type="ECO:0000259" key="1">
    <source>
        <dbReference type="Pfam" id="PF12991"/>
    </source>
</evidence>
<feature type="domain" description="TraG P-loop" evidence="2">
    <location>
        <begin position="411"/>
        <end position="821"/>
    </location>
</feature>
<gene>
    <name evidence="3" type="ORF">Q0590_30990</name>
</gene>
<dbReference type="InterPro" id="IPR053155">
    <property type="entry name" value="F-pilin_assembly_TraC"/>
</dbReference>
<dbReference type="InterPro" id="IPR043964">
    <property type="entry name" value="P-loop_TraG"/>
</dbReference>
<dbReference type="Gene3D" id="3.40.50.300">
    <property type="entry name" value="P-loop containing nucleotide triphosphate hydrolases"/>
    <property type="match status" value="1"/>
</dbReference>
<keyword evidence="4" id="KW-1185">Reference proteome</keyword>
<feature type="domain" description="TraG N-terminal Bacteroidetes" evidence="1">
    <location>
        <begin position="7"/>
        <end position="58"/>
    </location>
</feature>
<dbReference type="PANTHER" id="PTHR38467">
    <property type="match status" value="1"/>
</dbReference>
<dbReference type="Proteomes" id="UP001168528">
    <property type="component" value="Unassembled WGS sequence"/>
</dbReference>
<reference evidence="3" key="1">
    <citation type="submission" date="2023-07" db="EMBL/GenBank/DDBJ databases">
        <title>The genome sequence of Rhodocytophaga aerolata KACC 12507.</title>
        <authorList>
            <person name="Zhang X."/>
        </authorList>
    </citation>
    <scope>NUCLEOTIDE SEQUENCE</scope>
    <source>
        <strain evidence="3">KACC 12507</strain>
    </source>
</reference>
<dbReference type="SUPFAM" id="SSF52540">
    <property type="entry name" value="P-loop containing nucleoside triphosphate hydrolases"/>
    <property type="match status" value="1"/>
</dbReference>
<dbReference type="EMBL" id="JAUKPO010000035">
    <property type="protein sequence ID" value="MDO1450740.1"/>
    <property type="molecule type" value="Genomic_DNA"/>
</dbReference>
<dbReference type="Pfam" id="PF12991">
    <property type="entry name" value="DUF3875"/>
    <property type="match status" value="1"/>
</dbReference>
<accession>A0ABT8RF63</accession>
<comment type="caution">
    <text evidence="3">The sequence shown here is derived from an EMBL/GenBank/DDBJ whole genome shotgun (WGS) entry which is preliminary data.</text>
</comment>
<evidence type="ECO:0000313" key="3">
    <source>
        <dbReference type="EMBL" id="MDO1450740.1"/>
    </source>
</evidence>
<dbReference type="NCBIfam" id="TIGR03783">
    <property type="entry name" value="Bac_Flav_CT_G"/>
    <property type="match status" value="1"/>
</dbReference>
<dbReference type="PANTHER" id="PTHR38467:SF1">
    <property type="entry name" value="CONJUGATIVE TRANSFER: ASSEMBLY"/>
    <property type="match status" value="1"/>
</dbReference>
<dbReference type="Gene3D" id="1.10.8.730">
    <property type="match status" value="1"/>
</dbReference>
<proteinExistence type="predicted"/>
<dbReference type="Pfam" id="PF19044">
    <property type="entry name" value="P-loop_TraG"/>
    <property type="match status" value="1"/>
</dbReference>
<name>A0ABT8RF63_9BACT</name>
<evidence type="ECO:0000313" key="4">
    <source>
        <dbReference type="Proteomes" id="UP001168528"/>
    </source>
</evidence>
<dbReference type="RefSeq" id="WP_302041538.1">
    <property type="nucleotide sequence ID" value="NZ_JAUKPO010000035.1"/>
</dbReference>
<dbReference type="InterPro" id="IPR027417">
    <property type="entry name" value="P-loop_NTPase"/>
</dbReference>
<dbReference type="InterPro" id="IPR022509">
    <property type="entry name" value="Conjugation_ATPase_TraG"/>
</dbReference>